<dbReference type="EMBL" id="CM000853">
    <property type="protein sequence ID" value="KRG90633.1"/>
    <property type="molecule type" value="Genomic_DNA"/>
</dbReference>
<accession>K7N2R4</accession>
<dbReference type="HOGENOM" id="CLU_1605631_0_0_1"/>
<reference evidence="1" key="3">
    <citation type="submission" date="2018-07" db="EMBL/GenBank/DDBJ databases">
        <title>WGS assembly of Glycine max.</title>
        <authorList>
            <person name="Schmutz J."/>
            <person name="Cannon S."/>
            <person name="Schlueter J."/>
            <person name="Ma J."/>
            <person name="Mitros T."/>
            <person name="Nelson W."/>
            <person name="Hyten D."/>
            <person name="Song Q."/>
            <person name="Thelen J."/>
            <person name="Cheng J."/>
            <person name="Xu D."/>
            <person name="Hellsten U."/>
            <person name="May G."/>
            <person name="Yu Y."/>
            <person name="Sakurai T."/>
            <person name="Umezawa T."/>
            <person name="Bhattacharyya M."/>
            <person name="Sandhu D."/>
            <person name="Valliyodan B."/>
            <person name="Lindquist E."/>
            <person name="Peto M."/>
            <person name="Grant D."/>
            <person name="Shu S."/>
            <person name="Goodstein D."/>
            <person name="Barry K."/>
            <person name="Futrell-Griggs M."/>
            <person name="Abernathy B."/>
            <person name="Du J."/>
            <person name="Tian Z."/>
            <person name="Zhu L."/>
            <person name="Gill N."/>
            <person name="Joshi T."/>
            <person name="Libault M."/>
            <person name="Sethuraman A."/>
            <person name="Zhang X."/>
            <person name="Shinozaki K."/>
            <person name="Nguyen H."/>
            <person name="Wing R."/>
            <person name="Cregan P."/>
            <person name="Specht J."/>
            <person name="Grimwood J."/>
            <person name="Rokhsar D."/>
            <person name="Stacey G."/>
            <person name="Shoemaker R."/>
            <person name="Jackson S."/>
        </authorList>
    </citation>
    <scope>NUCLEOTIDE SEQUENCE</scope>
    <source>
        <tissue evidence="1">Callus</tissue>
    </source>
</reference>
<dbReference type="Proteomes" id="UP000008827">
    <property type="component" value="Chromosome 20"/>
</dbReference>
<dbReference type="PaxDb" id="3847-GLYMA20G23841.1"/>
<dbReference type="Gramene" id="KRG90633">
    <property type="protein sequence ID" value="KRG90633"/>
    <property type="gene ID" value="GLYMA_20G104800"/>
</dbReference>
<proteinExistence type="predicted"/>
<keyword evidence="3" id="KW-1185">Reference proteome</keyword>
<name>K7N2R4_SOYBN</name>
<evidence type="ECO:0000313" key="3">
    <source>
        <dbReference type="Proteomes" id="UP000008827"/>
    </source>
</evidence>
<reference evidence="1 2" key="1">
    <citation type="journal article" date="2010" name="Nature">
        <title>Genome sequence of the palaeopolyploid soybean.</title>
        <authorList>
            <person name="Schmutz J."/>
            <person name="Cannon S.B."/>
            <person name="Schlueter J."/>
            <person name="Ma J."/>
            <person name="Mitros T."/>
            <person name="Nelson W."/>
            <person name="Hyten D.L."/>
            <person name="Song Q."/>
            <person name="Thelen J.J."/>
            <person name="Cheng J."/>
            <person name="Xu D."/>
            <person name="Hellsten U."/>
            <person name="May G.D."/>
            <person name="Yu Y."/>
            <person name="Sakurai T."/>
            <person name="Umezawa T."/>
            <person name="Bhattacharyya M.K."/>
            <person name="Sandhu D."/>
            <person name="Valliyodan B."/>
            <person name="Lindquist E."/>
            <person name="Peto M."/>
            <person name="Grant D."/>
            <person name="Shu S."/>
            <person name="Goodstein D."/>
            <person name="Barry K."/>
            <person name="Futrell-Griggs M."/>
            <person name="Abernathy B."/>
            <person name="Du J."/>
            <person name="Tian Z."/>
            <person name="Zhu L."/>
            <person name="Gill N."/>
            <person name="Joshi T."/>
            <person name="Libault M."/>
            <person name="Sethuraman A."/>
            <person name="Zhang X.-C."/>
            <person name="Shinozaki K."/>
            <person name="Nguyen H.T."/>
            <person name="Wing R.A."/>
            <person name="Cregan P."/>
            <person name="Specht J."/>
            <person name="Grimwood J."/>
            <person name="Rokhsar D."/>
            <person name="Stacey G."/>
            <person name="Shoemaker R.C."/>
            <person name="Jackson S.A."/>
        </authorList>
    </citation>
    <scope>NUCLEOTIDE SEQUENCE [LARGE SCALE GENOMIC DNA]</scope>
    <source>
        <strain evidence="2">cv. Williams 82</strain>
        <tissue evidence="1">Callus</tissue>
    </source>
</reference>
<evidence type="ECO:0000313" key="1">
    <source>
        <dbReference type="EMBL" id="KRG90633.1"/>
    </source>
</evidence>
<reference evidence="2" key="2">
    <citation type="submission" date="2018-02" db="UniProtKB">
        <authorList>
            <consortium name="EnsemblPlants"/>
        </authorList>
    </citation>
    <scope>IDENTIFICATION</scope>
    <source>
        <strain evidence="2">Williams 82</strain>
    </source>
</reference>
<sequence length="166" mass="18588">MRAFFKSLHQTDSKPGLSAANIPCQPPYLDCTTLAQSSPLFCIRPHLHLPSNAMLKLVISLMSRPPFSLDEVTVSHLIHAILFWSSPPPQRNLRCSLTNLSTTNLSALKKEKKYRGMDVSTDLINVTLPPMEMCFCCHFASFLSHLWMMGSHIRPLLGFAPNGIPR</sequence>
<protein>
    <submittedName>
        <fullName evidence="1 2">Uncharacterized protein</fullName>
    </submittedName>
</protein>
<dbReference type="EnsemblPlants" id="KRG90633">
    <property type="protein sequence ID" value="KRG90633"/>
    <property type="gene ID" value="GLYMA_20G104800"/>
</dbReference>
<gene>
    <name evidence="1" type="ORF">GLYMA_20G104800</name>
</gene>
<organism evidence="2">
    <name type="scientific">Glycine max</name>
    <name type="common">Soybean</name>
    <name type="synonym">Glycine hispida</name>
    <dbReference type="NCBI Taxonomy" id="3847"/>
    <lineage>
        <taxon>Eukaryota</taxon>
        <taxon>Viridiplantae</taxon>
        <taxon>Streptophyta</taxon>
        <taxon>Embryophyta</taxon>
        <taxon>Tracheophyta</taxon>
        <taxon>Spermatophyta</taxon>
        <taxon>Magnoliopsida</taxon>
        <taxon>eudicotyledons</taxon>
        <taxon>Gunneridae</taxon>
        <taxon>Pentapetalae</taxon>
        <taxon>rosids</taxon>
        <taxon>fabids</taxon>
        <taxon>Fabales</taxon>
        <taxon>Fabaceae</taxon>
        <taxon>Papilionoideae</taxon>
        <taxon>50 kb inversion clade</taxon>
        <taxon>NPAAA clade</taxon>
        <taxon>indigoferoid/millettioid clade</taxon>
        <taxon>Phaseoleae</taxon>
        <taxon>Glycine</taxon>
        <taxon>Glycine subgen. Soja</taxon>
    </lineage>
</organism>
<dbReference type="InParanoid" id="K7N2R4"/>
<evidence type="ECO:0000313" key="2">
    <source>
        <dbReference type="EnsemblPlants" id="KRG90633"/>
    </source>
</evidence>
<dbReference type="AlphaFoldDB" id="K7N2R4"/>